<sequence length="77" mass="8955">MLRRWDIDRSLYKNKSQRGERNVHLSVMCFQFNMSNVTKKGGMGCRDFWNNDGLLHDSFLEKGGMRTGAGVQKWSVK</sequence>
<reference evidence="2" key="1">
    <citation type="submission" date="2016-05" db="EMBL/GenBank/DDBJ databases">
        <authorList>
            <person name="Naeem Raeece"/>
        </authorList>
    </citation>
    <scope>NUCLEOTIDE SEQUENCE [LARGE SCALE GENOMIC DNA]</scope>
</reference>
<gene>
    <name evidence="1" type="ORF">POVWA1_005870</name>
</gene>
<evidence type="ECO:0000313" key="2">
    <source>
        <dbReference type="Proteomes" id="UP000078555"/>
    </source>
</evidence>
<organism evidence="1 2">
    <name type="scientific">Plasmodium ovale wallikeri</name>
    <dbReference type="NCBI Taxonomy" id="864142"/>
    <lineage>
        <taxon>Eukaryota</taxon>
        <taxon>Sar</taxon>
        <taxon>Alveolata</taxon>
        <taxon>Apicomplexa</taxon>
        <taxon>Aconoidasida</taxon>
        <taxon>Haemosporida</taxon>
        <taxon>Plasmodiidae</taxon>
        <taxon>Plasmodium</taxon>
        <taxon>Plasmodium (Plasmodium)</taxon>
    </lineage>
</organism>
<proteinExistence type="predicted"/>
<name>A0A1A8YI20_PLAOA</name>
<dbReference type="AlphaFoldDB" id="A0A1A8YI20"/>
<protein>
    <submittedName>
        <fullName evidence="1">Uncharacterized protein</fullName>
    </submittedName>
</protein>
<keyword evidence="2" id="KW-1185">Reference proteome</keyword>
<accession>A0A1A8YI20</accession>
<evidence type="ECO:0000313" key="1">
    <source>
        <dbReference type="EMBL" id="SBT31184.1"/>
    </source>
</evidence>
<dbReference type="EMBL" id="FLRD01000012">
    <property type="protein sequence ID" value="SBT31184.1"/>
    <property type="molecule type" value="Genomic_DNA"/>
</dbReference>
<dbReference type="Proteomes" id="UP000078555">
    <property type="component" value="Unassembled WGS sequence"/>
</dbReference>